<evidence type="ECO:0000313" key="2">
    <source>
        <dbReference type="Proteomes" id="UP000276133"/>
    </source>
</evidence>
<dbReference type="Gene3D" id="3.40.50.1820">
    <property type="entry name" value="alpha/beta hydrolase"/>
    <property type="match status" value="1"/>
</dbReference>
<accession>A0A3M7PM58</accession>
<evidence type="ECO:0000313" key="1">
    <source>
        <dbReference type="EMBL" id="RNA00192.1"/>
    </source>
</evidence>
<comment type="caution">
    <text evidence="1">The sequence shown here is derived from an EMBL/GenBank/DDBJ whole genome shotgun (WGS) entry which is preliminary data.</text>
</comment>
<dbReference type="OrthoDB" id="2020799at2759"/>
<dbReference type="SUPFAM" id="SSF53474">
    <property type="entry name" value="alpha/beta-Hydrolases"/>
    <property type="match status" value="1"/>
</dbReference>
<dbReference type="InterPro" id="IPR029058">
    <property type="entry name" value="AB_hydrolase_fold"/>
</dbReference>
<organism evidence="1 2">
    <name type="scientific">Brachionus plicatilis</name>
    <name type="common">Marine rotifer</name>
    <name type="synonym">Brachionus muelleri</name>
    <dbReference type="NCBI Taxonomy" id="10195"/>
    <lineage>
        <taxon>Eukaryota</taxon>
        <taxon>Metazoa</taxon>
        <taxon>Spiralia</taxon>
        <taxon>Gnathifera</taxon>
        <taxon>Rotifera</taxon>
        <taxon>Eurotatoria</taxon>
        <taxon>Monogononta</taxon>
        <taxon>Pseudotrocha</taxon>
        <taxon>Ploima</taxon>
        <taxon>Brachionidae</taxon>
        <taxon>Brachionus</taxon>
    </lineage>
</organism>
<name>A0A3M7PM58_BRAPC</name>
<dbReference type="InterPro" id="IPR009199">
    <property type="entry name" value="PhoPQ-act_pathogen-rel_PqaA"/>
</dbReference>
<reference evidence="1 2" key="1">
    <citation type="journal article" date="2018" name="Sci. Rep.">
        <title>Genomic signatures of local adaptation to the degree of environmental predictability in rotifers.</title>
        <authorList>
            <person name="Franch-Gras L."/>
            <person name="Hahn C."/>
            <person name="Garcia-Roger E.M."/>
            <person name="Carmona M.J."/>
            <person name="Serra M."/>
            <person name="Gomez A."/>
        </authorList>
    </citation>
    <scope>NUCLEOTIDE SEQUENCE [LARGE SCALE GENOMIC DNA]</scope>
    <source>
        <strain evidence="1">HYR1</strain>
    </source>
</reference>
<keyword evidence="2" id="KW-1185">Reference proteome</keyword>
<dbReference type="PANTHER" id="PTHR31497">
    <property type="entry name" value="AUTOCRINE PROLIFERATION REPRESSOR PROTEIN A"/>
    <property type="match status" value="1"/>
</dbReference>
<gene>
    <name evidence="1" type="ORF">BpHYR1_046468</name>
</gene>
<proteinExistence type="predicted"/>
<protein>
    <submittedName>
        <fullName evidence="1">Autocrine proliferation repressor A-like</fullName>
    </submittedName>
</protein>
<dbReference type="PANTHER" id="PTHR31497:SF0">
    <property type="entry name" value="AUTOCRINE PROLIFERATION REPRESSOR PROTEIN A"/>
    <property type="match status" value="1"/>
</dbReference>
<dbReference type="Proteomes" id="UP000276133">
    <property type="component" value="Unassembled WGS sequence"/>
</dbReference>
<dbReference type="Pfam" id="PF10142">
    <property type="entry name" value="PhoPQ_related"/>
    <property type="match status" value="1"/>
</dbReference>
<sequence>MTKAVIRAMDTIEDFALKNSLAKIKKFMLAGESKRGWITWLSTAVDPKRVYSAVPVVLDFLDINKNLHSHFKCLGGWTFAFYPYYVLNITKYADSRELFEFQKITDPINYLDRYKDTNILVMTTSGDEFFLPEDTHSYWQNLVEATDGKVLLRRLPNAEHLMIAHAISEFESITAFFFSTYERIFIPKLRWTFPNNATHGIIRATVDTTNSPKPSSFQAFYAKTLDNKRRDFRLASADPKDPSKPVPHPVVWFSTQKEVLVYEKKDSITYEIAFPKPTDGWFGFFLEFSFRNLDNSVNIVTTETNVIPEFFPFEDCFSNECFGSLV</sequence>
<dbReference type="AlphaFoldDB" id="A0A3M7PM58"/>
<dbReference type="EMBL" id="REGN01009867">
    <property type="protein sequence ID" value="RNA00192.1"/>
    <property type="molecule type" value="Genomic_DNA"/>
</dbReference>